<feature type="transmembrane region" description="Helical" evidence="1">
    <location>
        <begin position="226"/>
        <end position="245"/>
    </location>
</feature>
<reference evidence="2" key="1">
    <citation type="submission" date="2020-02" db="EMBL/GenBank/DDBJ databases">
        <authorList>
            <person name="Meier V. D."/>
        </authorList>
    </citation>
    <scope>NUCLEOTIDE SEQUENCE</scope>
    <source>
        <strain evidence="2">AVDCRST_MAG66</strain>
    </source>
</reference>
<feature type="transmembrane region" description="Helical" evidence="1">
    <location>
        <begin position="102"/>
        <end position="119"/>
    </location>
</feature>
<feature type="transmembrane region" description="Helical" evidence="1">
    <location>
        <begin position="46"/>
        <end position="66"/>
    </location>
</feature>
<evidence type="ECO:0000256" key="1">
    <source>
        <dbReference type="SAM" id="Phobius"/>
    </source>
</evidence>
<keyword evidence="1" id="KW-0812">Transmembrane</keyword>
<feature type="transmembrane region" description="Helical" evidence="1">
    <location>
        <begin position="171"/>
        <end position="194"/>
    </location>
</feature>
<keyword evidence="1" id="KW-0472">Membrane</keyword>
<feature type="transmembrane region" description="Helical" evidence="1">
    <location>
        <begin position="78"/>
        <end position="96"/>
    </location>
</feature>
<feature type="transmembrane region" description="Helical" evidence="1">
    <location>
        <begin position="140"/>
        <end position="159"/>
    </location>
</feature>
<keyword evidence="1" id="KW-1133">Transmembrane helix</keyword>
<organism evidence="2">
    <name type="scientific">uncultured Pseudonocardia sp</name>
    <dbReference type="NCBI Taxonomy" id="211455"/>
    <lineage>
        <taxon>Bacteria</taxon>
        <taxon>Bacillati</taxon>
        <taxon>Actinomycetota</taxon>
        <taxon>Actinomycetes</taxon>
        <taxon>Pseudonocardiales</taxon>
        <taxon>Pseudonocardiaceae</taxon>
        <taxon>Pseudonocardia</taxon>
        <taxon>environmental samples</taxon>
    </lineage>
</organism>
<dbReference type="EMBL" id="CADCUS010000248">
    <property type="protein sequence ID" value="CAA9404704.1"/>
    <property type="molecule type" value="Genomic_DNA"/>
</dbReference>
<sequence length="255" mass="26320">MSRATPRAGLLLALALLQIGFQFVPAVQDNSFTRADRLGEPPIVPAGYAFAIWGLIQALSLAWAVRSLVRPSPLTERLAGPLSVTFAGFTLWLVAVTYVDPVWLTLAIFLVMLAGLLVAMRTALGAQEEIARWDAPSRNLLWGLLGFYTGWASIANWVNLTTAVSGSGGPITGTVGVVAQLAVLAGAAATALVILRWTGGLLPYAATAVWAFVAVVIGATGAGEPLLAGAAAVAVVAVVGATAALRLRSRTPVPA</sequence>
<protein>
    <recommendedName>
        <fullName evidence="3">Tryptophan-rich sensory protein</fullName>
    </recommendedName>
</protein>
<feature type="transmembrane region" description="Helical" evidence="1">
    <location>
        <begin position="201"/>
        <end position="220"/>
    </location>
</feature>
<gene>
    <name evidence="2" type="ORF">AVDCRST_MAG66-1642</name>
</gene>
<dbReference type="AlphaFoldDB" id="A0A6J4P317"/>
<accession>A0A6J4P317</accession>
<name>A0A6J4P317_9PSEU</name>
<evidence type="ECO:0008006" key="3">
    <source>
        <dbReference type="Google" id="ProtNLM"/>
    </source>
</evidence>
<evidence type="ECO:0000313" key="2">
    <source>
        <dbReference type="EMBL" id="CAA9404704.1"/>
    </source>
</evidence>
<proteinExistence type="predicted"/>